<evidence type="ECO:0000256" key="1">
    <source>
        <dbReference type="SAM" id="MobiDB-lite"/>
    </source>
</evidence>
<comment type="caution">
    <text evidence="2">The sequence shown here is derived from an EMBL/GenBank/DDBJ whole genome shotgun (WGS) entry which is preliminary data.</text>
</comment>
<proteinExistence type="predicted"/>
<dbReference type="InterPro" id="IPR006311">
    <property type="entry name" value="TAT_signal"/>
</dbReference>
<dbReference type="Proteomes" id="UP001596442">
    <property type="component" value="Unassembled WGS sequence"/>
</dbReference>
<dbReference type="InterPro" id="IPR019546">
    <property type="entry name" value="TAT_signal_bac_arc"/>
</dbReference>
<dbReference type="RefSeq" id="WP_379779302.1">
    <property type="nucleotide sequence ID" value="NZ_JBHSWW010000025.1"/>
</dbReference>
<gene>
    <name evidence="2" type="ORF">ACFQEU_03415</name>
</gene>
<dbReference type="Pfam" id="PF01547">
    <property type="entry name" value="SBP_bac_1"/>
    <property type="match status" value="1"/>
</dbReference>
<feature type="compositionally biased region" description="Basic and acidic residues" evidence="1">
    <location>
        <begin position="452"/>
        <end position="464"/>
    </location>
</feature>
<sequence>MSNTENDHTEGSRSVSRRRFMQATGVAGVTAGVAGCLGDDDEAVQITMDGEWTDIEDDVIQALYDAGLDEDIEVDILSGDFETGARQADFTSALDAGRSRPDIFMMDSGWTIPFVVREQLVNLSEELSSDTVDYVQDSYLSAAVDTASHPETGDLYGLPLFPDYPMIHYRKDLVEEAGYDPDGENWATEPMSWQEFAEVVADVWDQNPDMEYGFTTQGDNYEGTSCCAFNEIMTSMGGAYFGDHENLFGPVGDRPITVDEEPVHETLRMMRSFMYGPDAEDAHPDFPQITTSDLVEFTEEPSREPFTGGNAIFHRNWPYVIPINATDAAFDFEDHAVMPMPYGVEEGEGAHAGTGGTQHALGGWHLTVNPNTPRLDESLQVLEAFANENVMLTNFEEGGYIPPDPSVTQGADPDALDNLGRFLDTIAVAGENTVARPVTTAWPEQSPLISSEIHDAYTGEKTPEEAMSDLESALEQAEQQ</sequence>
<dbReference type="AlphaFoldDB" id="A0ABD5S827"/>
<evidence type="ECO:0000313" key="2">
    <source>
        <dbReference type="EMBL" id="MFC6752521.1"/>
    </source>
</evidence>
<dbReference type="InterPro" id="IPR050490">
    <property type="entry name" value="Bact_solute-bd_prot1"/>
</dbReference>
<name>A0ABD5S827_9EURY</name>
<dbReference type="InterPro" id="IPR006059">
    <property type="entry name" value="SBP"/>
</dbReference>
<accession>A0ABD5S827</accession>
<organism evidence="2 3">
    <name type="scientific">Halorubrum tibetense</name>
    <dbReference type="NCBI Taxonomy" id="175631"/>
    <lineage>
        <taxon>Archaea</taxon>
        <taxon>Methanobacteriati</taxon>
        <taxon>Methanobacteriota</taxon>
        <taxon>Stenosarchaea group</taxon>
        <taxon>Halobacteria</taxon>
        <taxon>Halobacteriales</taxon>
        <taxon>Haloferacaceae</taxon>
        <taxon>Halorubrum</taxon>
    </lineage>
</organism>
<protein>
    <submittedName>
        <fullName evidence="2">Substrate-binding domain-containing protein</fullName>
    </submittedName>
</protein>
<dbReference type="NCBIfam" id="TIGR01409">
    <property type="entry name" value="TAT_signal_seq"/>
    <property type="match status" value="1"/>
</dbReference>
<dbReference type="EMBL" id="JBHSWW010000025">
    <property type="protein sequence ID" value="MFC6752521.1"/>
    <property type="molecule type" value="Genomic_DNA"/>
</dbReference>
<evidence type="ECO:0000313" key="3">
    <source>
        <dbReference type="Proteomes" id="UP001596442"/>
    </source>
</evidence>
<dbReference type="Gene3D" id="3.40.190.10">
    <property type="entry name" value="Periplasmic binding protein-like II"/>
    <property type="match status" value="2"/>
</dbReference>
<dbReference type="PROSITE" id="PS51318">
    <property type="entry name" value="TAT"/>
    <property type="match status" value="1"/>
</dbReference>
<feature type="region of interest" description="Disordered" evidence="1">
    <location>
        <begin position="447"/>
        <end position="480"/>
    </location>
</feature>
<dbReference type="PANTHER" id="PTHR43649">
    <property type="entry name" value="ARABINOSE-BINDING PROTEIN-RELATED"/>
    <property type="match status" value="1"/>
</dbReference>
<keyword evidence="3" id="KW-1185">Reference proteome</keyword>
<reference evidence="2 3" key="1">
    <citation type="journal article" date="2019" name="Int. J. Syst. Evol. Microbiol.">
        <title>The Global Catalogue of Microorganisms (GCM) 10K type strain sequencing project: providing services to taxonomists for standard genome sequencing and annotation.</title>
        <authorList>
            <consortium name="The Broad Institute Genomics Platform"/>
            <consortium name="The Broad Institute Genome Sequencing Center for Infectious Disease"/>
            <person name="Wu L."/>
            <person name="Ma J."/>
        </authorList>
    </citation>
    <scope>NUCLEOTIDE SEQUENCE [LARGE SCALE GENOMIC DNA]</scope>
    <source>
        <strain evidence="2 3">CGMCC 1.3239</strain>
    </source>
</reference>
<dbReference type="SUPFAM" id="SSF53850">
    <property type="entry name" value="Periplasmic binding protein-like II"/>
    <property type="match status" value="1"/>
</dbReference>